<feature type="non-terminal residue" evidence="2">
    <location>
        <position position="176"/>
    </location>
</feature>
<name>S8CZ00_9LAMI</name>
<keyword evidence="3" id="KW-1185">Reference proteome</keyword>
<dbReference type="OrthoDB" id="1932693at2759"/>
<protein>
    <recommendedName>
        <fullName evidence="1">DUF3741 domain-containing protein</fullName>
    </recommendedName>
</protein>
<accession>S8CZ00</accession>
<feature type="non-terminal residue" evidence="2">
    <location>
        <position position="1"/>
    </location>
</feature>
<dbReference type="PANTHER" id="PTHR46634:SF3">
    <property type="entry name" value="M REDUCTASE II SUBUNIT GAMMA, PUTATIVE (DUF3741)-RELATED"/>
    <property type="match status" value="1"/>
</dbReference>
<dbReference type="Proteomes" id="UP000015453">
    <property type="component" value="Unassembled WGS sequence"/>
</dbReference>
<dbReference type="AlphaFoldDB" id="S8CZ00"/>
<evidence type="ECO:0000313" key="3">
    <source>
        <dbReference type="Proteomes" id="UP000015453"/>
    </source>
</evidence>
<feature type="domain" description="DUF3741" evidence="1">
    <location>
        <begin position="2"/>
        <end position="46"/>
    </location>
</feature>
<dbReference type="InterPro" id="IPR022212">
    <property type="entry name" value="DUF3741"/>
</dbReference>
<dbReference type="EMBL" id="AUSU01000924">
    <property type="protein sequence ID" value="EPS72225.1"/>
    <property type="molecule type" value="Genomic_DNA"/>
</dbReference>
<evidence type="ECO:0000259" key="1">
    <source>
        <dbReference type="Pfam" id="PF12552"/>
    </source>
</evidence>
<organism evidence="2 3">
    <name type="scientific">Genlisea aurea</name>
    <dbReference type="NCBI Taxonomy" id="192259"/>
    <lineage>
        <taxon>Eukaryota</taxon>
        <taxon>Viridiplantae</taxon>
        <taxon>Streptophyta</taxon>
        <taxon>Embryophyta</taxon>
        <taxon>Tracheophyta</taxon>
        <taxon>Spermatophyta</taxon>
        <taxon>Magnoliopsida</taxon>
        <taxon>eudicotyledons</taxon>
        <taxon>Gunneridae</taxon>
        <taxon>Pentapetalae</taxon>
        <taxon>asterids</taxon>
        <taxon>lamiids</taxon>
        <taxon>Lamiales</taxon>
        <taxon>Lentibulariaceae</taxon>
        <taxon>Genlisea</taxon>
    </lineage>
</organism>
<sequence>VREKFSEAKRLSMDGRLHQSKQFQDALEVLSSNKDLFIKCLQEPHSIFSEHLNGWLSIPPPPDARRITVLLPSKVPENFTGAAVKDGKQVKKDPIYNRNHFETVRPGSSCSAGVKFCENSTQPTRIVVLKPSPGKLNGAKVIGSPDFEASKELCGKVLFGGADDGQSQGCREDAKP</sequence>
<dbReference type="Pfam" id="PF12552">
    <property type="entry name" value="DUF3741"/>
    <property type="match status" value="1"/>
</dbReference>
<dbReference type="PANTHER" id="PTHR46634">
    <property type="entry name" value="M REDUCTASE II SUBUNIT GAMMA, PUTATIVE (DUF3741)-RELATED"/>
    <property type="match status" value="1"/>
</dbReference>
<comment type="caution">
    <text evidence="2">The sequence shown here is derived from an EMBL/GenBank/DDBJ whole genome shotgun (WGS) entry which is preliminary data.</text>
</comment>
<gene>
    <name evidence="2" type="ORF">M569_02533</name>
</gene>
<proteinExistence type="predicted"/>
<reference evidence="2 3" key="1">
    <citation type="journal article" date="2013" name="BMC Genomics">
        <title>The miniature genome of a carnivorous plant Genlisea aurea contains a low number of genes and short non-coding sequences.</title>
        <authorList>
            <person name="Leushkin E.V."/>
            <person name="Sutormin R.A."/>
            <person name="Nabieva E.R."/>
            <person name="Penin A.A."/>
            <person name="Kondrashov A.S."/>
            <person name="Logacheva M.D."/>
        </authorList>
    </citation>
    <scope>NUCLEOTIDE SEQUENCE [LARGE SCALE GENOMIC DNA]</scope>
</reference>
<evidence type="ECO:0000313" key="2">
    <source>
        <dbReference type="EMBL" id="EPS72225.1"/>
    </source>
</evidence>